<comment type="subcellular location">
    <subcellularLocation>
        <location evidence="1">Cell membrane</location>
        <topology evidence="1">Multi-pass membrane protein</topology>
    </subcellularLocation>
    <subcellularLocation>
        <location evidence="8">Membrane</location>
        <topology evidence="8">Multi-pass membrane protein</topology>
    </subcellularLocation>
</comment>
<evidence type="ECO:0000256" key="2">
    <source>
        <dbReference type="ARBA" id="ARBA00009671"/>
    </source>
</evidence>
<feature type="transmembrane region" description="Helical" evidence="8">
    <location>
        <begin position="644"/>
        <end position="668"/>
    </location>
</feature>
<keyword evidence="6 8" id="KW-0472">Membrane</keyword>
<keyword evidence="5 8" id="KW-1133">Transmembrane helix</keyword>
<dbReference type="InterPro" id="IPR007632">
    <property type="entry name" value="Anoctamin"/>
</dbReference>
<sequence length="833" mass="97266">QRTRIDYVLTYNVQMPQSTHKQSSKSCLCCRFKREPKIPPAHEDPELAAQEQRLDYHADDQRLRREEFEENLREMGLEMEKEEGTKLPGVGFLKIHAPWDVLCREAEFMKLKMPTTKVYCLESYQKVNMFMQKVTAPLQPKVGENQTENEKHLSYPFSREKQHLMYLILVLSLQILYEQWASYSIFYKYQPIGLVRKYFGEKVGLYFAWLGVYTQMLIPAAIVGVIVFLYGCATVDNNIPSMEVCDERNNITMCPMCDRACSYWKLVTACGTARASHLFDNAATVFFAIFMALWATMFMEHWKRRQMRLNYVWDMTSFEDGESQPRAEYEFHVMKKSLKKEQSPKVGLYEFKLQREKNSQTHHSLTIFSVTKLFDYKSLLLFCLFVCPMQIFVTLAIVFGVVLYRVSIMTALHMSSTPSFRTNIRATVKTTAAIINLIIIIIMDEVYGAIARWLTIMEVPKTDKSFEERLIFKTFILKFANAFTPIVYLAFFRGRIIGRPGKYLYVMGSYRMEECAHAGCLMELCIQLCITMLGKQLIQNNLFEIGVPKLKKMLRQRKIDKNHQEELNRTLHRHEKDHFLGPFVGLNPEYMEMIIQFGMVTLFVASFPLAPLFALLNNVIEIRLDAKKFVTELRRPIAVRAKDIGIWYTLLRGISKVAVIVNAFVISFTSDFIPRLVYQHMYSPDGTLHGFVNHTLSYFNVSHFQPGTEPMVPMHLGYKVDVCRYKDYRDPPWSDTPYEFSREFWAILAARLAFVIVFQNVVMLMSDFVDWLIPDIPKDISIQIHKERNLVVELFMKQERVQLCDLLTQNGKPVEDCPVLEDHFPSFFYLLLN</sequence>
<dbReference type="AlphaFoldDB" id="A0A8C1ZE71"/>
<evidence type="ECO:0000256" key="4">
    <source>
        <dbReference type="ARBA" id="ARBA00022692"/>
    </source>
</evidence>
<dbReference type="InterPro" id="IPR049452">
    <property type="entry name" value="Anoctamin_TM"/>
</dbReference>
<dbReference type="PANTHER" id="PTHR12308:SF13">
    <property type="entry name" value="ANOCTAMIN-1"/>
    <property type="match status" value="1"/>
</dbReference>
<keyword evidence="7" id="KW-0325">Glycoprotein</keyword>
<proteinExistence type="inferred from homology"/>
<name>A0A8C1ZE71_CYPCA</name>
<dbReference type="Ensembl" id="ENSCCRT00015074628.1">
    <property type="protein sequence ID" value="ENSCCRP00015072278.1"/>
    <property type="gene ID" value="ENSCCRG00015029127.1"/>
</dbReference>
<evidence type="ECO:0000256" key="7">
    <source>
        <dbReference type="ARBA" id="ARBA00023180"/>
    </source>
</evidence>
<protein>
    <recommendedName>
        <fullName evidence="8">Anoctamin</fullName>
    </recommendedName>
</protein>
<keyword evidence="3" id="KW-1003">Cell membrane</keyword>
<evidence type="ECO:0000256" key="9">
    <source>
        <dbReference type="SAM" id="Coils"/>
    </source>
</evidence>
<feature type="coiled-coil region" evidence="9">
    <location>
        <begin position="58"/>
        <end position="85"/>
    </location>
</feature>
<accession>A0A8C1ZE71</accession>
<evidence type="ECO:0000256" key="5">
    <source>
        <dbReference type="ARBA" id="ARBA00022989"/>
    </source>
</evidence>
<feature type="domain" description="Anoctamin transmembrane" evidence="10">
    <location>
        <begin position="195"/>
        <end position="787"/>
    </location>
</feature>
<evidence type="ECO:0000259" key="10">
    <source>
        <dbReference type="Pfam" id="PF04547"/>
    </source>
</evidence>
<dbReference type="GO" id="GO:0005886">
    <property type="term" value="C:plasma membrane"/>
    <property type="evidence" value="ECO:0007669"/>
    <property type="project" value="UniProtKB-SubCell"/>
</dbReference>
<evidence type="ECO:0000256" key="8">
    <source>
        <dbReference type="RuleBase" id="RU280814"/>
    </source>
</evidence>
<evidence type="ECO:0000256" key="3">
    <source>
        <dbReference type="ARBA" id="ARBA00022475"/>
    </source>
</evidence>
<feature type="transmembrane region" description="Helical" evidence="8">
    <location>
        <begin position="426"/>
        <end position="450"/>
    </location>
</feature>
<organism evidence="12 13">
    <name type="scientific">Cyprinus carpio</name>
    <name type="common">Common carp</name>
    <dbReference type="NCBI Taxonomy" id="7962"/>
    <lineage>
        <taxon>Eukaryota</taxon>
        <taxon>Metazoa</taxon>
        <taxon>Chordata</taxon>
        <taxon>Craniata</taxon>
        <taxon>Vertebrata</taxon>
        <taxon>Euteleostomi</taxon>
        <taxon>Actinopterygii</taxon>
        <taxon>Neopterygii</taxon>
        <taxon>Teleostei</taxon>
        <taxon>Ostariophysi</taxon>
        <taxon>Cypriniformes</taxon>
        <taxon>Cyprinidae</taxon>
        <taxon>Cyprininae</taxon>
        <taxon>Cyprinus</taxon>
    </lineage>
</organism>
<comment type="caution">
    <text evidence="8">Lacks conserved residue(s) required for the propagation of feature annotation.</text>
</comment>
<evidence type="ECO:0000256" key="1">
    <source>
        <dbReference type="ARBA" id="ARBA00004651"/>
    </source>
</evidence>
<feature type="transmembrane region" description="Helical" evidence="8">
    <location>
        <begin position="593"/>
        <end position="616"/>
    </location>
</feature>
<dbReference type="Proteomes" id="UP000694700">
    <property type="component" value="Unplaced"/>
</dbReference>
<feature type="transmembrane region" description="Helical" evidence="8">
    <location>
        <begin position="470"/>
        <end position="491"/>
    </location>
</feature>
<evidence type="ECO:0000313" key="13">
    <source>
        <dbReference type="Proteomes" id="UP000694700"/>
    </source>
</evidence>
<evidence type="ECO:0000313" key="12">
    <source>
        <dbReference type="Ensembl" id="ENSCCRP00015072278.1"/>
    </source>
</evidence>
<dbReference type="GO" id="GO:0005229">
    <property type="term" value="F:intracellularly calcium-gated chloride channel activity"/>
    <property type="evidence" value="ECO:0007669"/>
    <property type="project" value="TreeGrafter"/>
</dbReference>
<feature type="domain" description="Anoctamin dimerisation" evidence="11">
    <location>
        <begin position="2"/>
        <end position="164"/>
    </location>
</feature>
<comment type="similarity">
    <text evidence="2 8">Belongs to the anoctamin family.</text>
</comment>
<dbReference type="Pfam" id="PF04547">
    <property type="entry name" value="Anoctamin"/>
    <property type="match status" value="1"/>
</dbReference>
<keyword evidence="4 8" id="KW-0812">Transmembrane</keyword>
<dbReference type="Pfam" id="PF16178">
    <property type="entry name" value="Anoct_dimer"/>
    <property type="match status" value="1"/>
</dbReference>
<reference evidence="12" key="1">
    <citation type="submission" date="2025-08" db="UniProtKB">
        <authorList>
            <consortium name="Ensembl"/>
        </authorList>
    </citation>
    <scope>IDENTIFICATION</scope>
</reference>
<dbReference type="GO" id="GO:0046983">
    <property type="term" value="F:protein dimerization activity"/>
    <property type="evidence" value="ECO:0007669"/>
    <property type="project" value="InterPro"/>
</dbReference>
<evidence type="ECO:0000259" key="11">
    <source>
        <dbReference type="Pfam" id="PF16178"/>
    </source>
</evidence>
<dbReference type="InterPro" id="IPR032394">
    <property type="entry name" value="Anoct_dimer"/>
</dbReference>
<feature type="transmembrane region" description="Helical" evidence="8">
    <location>
        <begin position="206"/>
        <end position="230"/>
    </location>
</feature>
<feature type="transmembrane region" description="Helical" evidence="8">
    <location>
        <begin position="282"/>
        <end position="299"/>
    </location>
</feature>
<evidence type="ECO:0000256" key="6">
    <source>
        <dbReference type="ARBA" id="ARBA00023136"/>
    </source>
</evidence>
<dbReference type="PANTHER" id="PTHR12308">
    <property type="entry name" value="ANOCTAMIN"/>
    <property type="match status" value="1"/>
</dbReference>
<feature type="transmembrane region" description="Helical" evidence="8">
    <location>
        <begin position="379"/>
        <end position="406"/>
    </location>
</feature>
<keyword evidence="9" id="KW-0175">Coiled coil</keyword>